<sequence>MEERRRLLNVAFRVGLLLGLLGVLNARMYSKCELAYELHRRGVRDRDLPHWVCMAKAESGMNSLAIRRRNRDGGIGYGIFQINDKWGCGLGGFSGCNITCSSLVSDDVGPSIECAKKIQVERGFDVW</sequence>
<evidence type="ECO:0000313" key="2">
    <source>
        <dbReference type="Proteomes" id="UP000805193"/>
    </source>
</evidence>
<reference evidence="1 2" key="1">
    <citation type="journal article" date="2020" name="Cell">
        <title>Large-Scale Comparative Analyses of Tick Genomes Elucidate Their Genetic Diversity and Vector Capacities.</title>
        <authorList>
            <consortium name="Tick Genome and Microbiome Consortium (TIGMIC)"/>
            <person name="Jia N."/>
            <person name="Wang J."/>
            <person name="Shi W."/>
            <person name="Du L."/>
            <person name="Sun Y."/>
            <person name="Zhan W."/>
            <person name="Jiang J.F."/>
            <person name="Wang Q."/>
            <person name="Zhang B."/>
            <person name="Ji P."/>
            <person name="Bell-Sakyi L."/>
            <person name="Cui X.M."/>
            <person name="Yuan T.T."/>
            <person name="Jiang B.G."/>
            <person name="Yang W.F."/>
            <person name="Lam T.T."/>
            <person name="Chang Q.C."/>
            <person name="Ding S.J."/>
            <person name="Wang X.J."/>
            <person name="Zhu J.G."/>
            <person name="Ruan X.D."/>
            <person name="Zhao L."/>
            <person name="Wei J.T."/>
            <person name="Ye R.Z."/>
            <person name="Que T.C."/>
            <person name="Du C.H."/>
            <person name="Zhou Y.H."/>
            <person name="Cheng J.X."/>
            <person name="Dai P.F."/>
            <person name="Guo W.B."/>
            <person name="Han X.H."/>
            <person name="Huang E.J."/>
            <person name="Li L.F."/>
            <person name="Wei W."/>
            <person name="Gao Y.C."/>
            <person name="Liu J.Z."/>
            <person name="Shao H.Z."/>
            <person name="Wang X."/>
            <person name="Wang C.C."/>
            <person name="Yang T.C."/>
            <person name="Huo Q.B."/>
            <person name="Li W."/>
            <person name="Chen H.Y."/>
            <person name="Chen S.E."/>
            <person name="Zhou L.G."/>
            <person name="Ni X.B."/>
            <person name="Tian J.H."/>
            <person name="Sheng Y."/>
            <person name="Liu T."/>
            <person name="Pan Y.S."/>
            <person name="Xia L.Y."/>
            <person name="Li J."/>
            <person name="Zhao F."/>
            <person name="Cao W.C."/>
        </authorList>
    </citation>
    <scope>NUCLEOTIDE SEQUENCE [LARGE SCALE GENOMIC DNA]</scope>
    <source>
        <strain evidence="1">Iper-2018</strain>
    </source>
</reference>
<dbReference type="Proteomes" id="UP000805193">
    <property type="component" value="Unassembled WGS sequence"/>
</dbReference>
<name>A0AC60NUX5_IXOPE</name>
<proteinExistence type="predicted"/>
<accession>A0AC60NUX5</accession>
<dbReference type="EMBL" id="JABSTQ010011474">
    <property type="protein sequence ID" value="KAG0410908.1"/>
    <property type="molecule type" value="Genomic_DNA"/>
</dbReference>
<evidence type="ECO:0000313" key="1">
    <source>
        <dbReference type="EMBL" id="KAG0410908.1"/>
    </source>
</evidence>
<comment type="caution">
    <text evidence="1">The sequence shown here is derived from an EMBL/GenBank/DDBJ whole genome shotgun (WGS) entry which is preliminary data.</text>
</comment>
<gene>
    <name evidence="1" type="ORF">HPB47_011972</name>
</gene>
<keyword evidence="2" id="KW-1185">Reference proteome</keyword>
<protein>
    <submittedName>
        <fullName evidence="1">Uncharacterized protein</fullName>
    </submittedName>
</protein>
<organism evidence="1 2">
    <name type="scientific">Ixodes persulcatus</name>
    <name type="common">Taiga tick</name>
    <dbReference type="NCBI Taxonomy" id="34615"/>
    <lineage>
        <taxon>Eukaryota</taxon>
        <taxon>Metazoa</taxon>
        <taxon>Ecdysozoa</taxon>
        <taxon>Arthropoda</taxon>
        <taxon>Chelicerata</taxon>
        <taxon>Arachnida</taxon>
        <taxon>Acari</taxon>
        <taxon>Parasitiformes</taxon>
        <taxon>Ixodida</taxon>
        <taxon>Ixodoidea</taxon>
        <taxon>Ixodidae</taxon>
        <taxon>Ixodinae</taxon>
        <taxon>Ixodes</taxon>
    </lineage>
</organism>